<comment type="subcellular location">
    <subcellularLocation>
        <location evidence="1">Cell membrane</location>
        <topology evidence="1">Peripheral membrane protein</topology>
    </subcellularLocation>
</comment>
<dbReference type="SUPFAM" id="SSF52540">
    <property type="entry name" value="P-loop containing nucleoside triphosphate hydrolases"/>
    <property type="match status" value="1"/>
</dbReference>
<dbReference type="EC" id="7.3.2.6" evidence="8"/>
<dbReference type="PANTHER" id="PTHR42781:SF4">
    <property type="entry name" value="SPERMIDINE_PUTRESCINE IMPORT ATP-BINDING PROTEIN POTA"/>
    <property type="match status" value="1"/>
</dbReference>
<evidence type="ECO:0000259" key="12">
    <source>
        <dbReference type="PROSITE" id="PS51866"/>
    </source>
</evidence>
<dbReference type="Pfam" id="PF00005">
    <property type="entry name" value="ABC_tran"/>
    <property type="match status" value="1"/>
</dbReference>
<comment type="catalytic activity">
    <reaction evidence="10">
        <text>tungstate(in) + ATP + H2O = tungstate(out) + ADP + phosphate + H(+)</text>
        <dbReference type="Rhea" id="RHEA:35027"/>
        <dbReference type="ChEBI" id="CHEBI:15377"/>
        <dbReference type="ChEBI" id="CHEBI:15378"/>
        <dbReference type="ChEBI" id="CHEBI:30616"/>
        <dbReference type="ChEBI" id="CHEBI:43474"/>
        <dbReference type="ChEBI" id="CHEBI:46502"/>
        <dbReference type="ChEBI" id="CHEBI:456216"/>
        <dbReference type="EC" id="7.3.2.6"/>
    </reaction>
</comment>
<dbReference type="PANTHER" id="PTHR42781">
    <property type="entry name" value="SPERMIDINE/PUTRESCINE IMPORT ATP-BINDING PROTEIN POTA"/>
    <property type="match status" value="1"/>
</dbReference>
<keyword evidence="5 13" id="KW-0067">ATP-binding</keyword>
<sequence length="354" mass="38494">MLEGSFSAQLRDFDLNVENFTVRDGETLALIGENGAGKSTVLRILSGILKPASGKISLNGRTLYDSNARVLLPPEDRRIGYMFQNYALFPHMTAKENIAYGLKVQNASQTDIDARVGELCERMGLSEVADQRVTRMSGGQRQKTALARALAPKPELLLLDEPLSALDVRTQEQMRRELASVIRAEQIPCILVTHSLVDALSFANRIAVIERGRIVASGLPEEMIHNPINGFMSTFSENLNLFRGKVVVNRSGVVCVDVGGVKIRAATALSGTVSVGIRPEELIISRERFVSSAINSFTGMITKIEDTGLYRLVHVDIGIPLAASVTQQSIERLGLATGQTVAVTFKATAVQVFI</sequence>
<dbReference type="Proteomes" id="UP001273136">
    <property type="component" value="Unassembled WGS sequence"/>
</dbReference>
<dbReference type="GO" id="GO:0016887">
    <property type="term" value="F:ATP hydrolysis activity"/>
    <property type="evidence" value="ECO:0007669"/>
    <property type="project" value="InterPro"/>
</dbReference>
<dbReference type="GO" id="GO:1901238">
    <property type="term" value="F:ABC-type tungstate transporter activity"/>
    <property type="evidence" value="ECO:0007669"/>
    <property type="project" value="UniProtKB-EC"/>
</dbReference>
<accession>A0AAE4MDM4</accession>
<evidence type="ECO:0000256" key="8">
    <source>
        <dbReference type="ARBA" id="ARBA00039025"/>
    </source>
</evidence>
<dbReference type="InterPro" id="IPR050093">
    <property type="entry name" value="ABC_SmlMolc_Importer"/>
</dbReference>
<gene>
    <name evidence="13" type="primary">btuD_5</name>
    <name evidence="13" type="ORF">McpAg1_10140</name>
</gene>
<comment type="caution">
    <text evidence="13">The sequence shown here is derived from an EMBL/GenBank/DDBJ whole genome shotgun (WGS) entry which is preliminary data.</text>
</comment>
<comment type="similarity">
    <text evidence="6">Belongs to the ABC transporter superfamily. Sulfate/tungstate importer (TC 3.A.1.6) family.</text>
</comment>
<evidence type="ECO:0000313" key="13">
    <source>
        <dbReference type="EMBL" id="MDV0441803.1"/>
    </source>
</evidence>
<dbReference type="InterPro" id="IPR005116">
    <property type="entry name" value="Transp-assoc_OB_typ1"/>
</dbReference>
<dbReference type="GO" id="GO:0015689">
    <property type="term" value="P:molybdate ion transport"/>
    <property type="evidence" value="ECO:0007669"/>
    <property type="project" value="InterPro"/>
</dbReference>
<protein>
    <recommendedName>
        <fullName evidence="9">Molybdate/tungstate import ATP-binding protein WtpC</fullName>
        <ecNumber evidence="8">7.3.2.6</ecNumber>
    </recommendedName>
</protein>
<evidence type="ECO:0000256" key="2">
    <source>
        <dbReference type="ARBA" id="ARBA00022448"/>
    </source>
</evidence>
<evidence type="ECO:0000256" key="7">
    <source>
        <dbReference type="ARBA" id="ARBA00038781"/>
    </source>
</evidence>
<name>A0AAE4MDM4_9EURY</name>
<dbReference type="RefSeq" id="WP_338094209.1">
    <property type="nucleotide sequence ID" value="NZ_JAWDKA010000005.1"/>
</dbReference>
<dbReference type="InterPro" id="IPR004606">
    <property type="entry name" value="Mop_domain"/>
</dbReference>
<dbReference type="SMART" id="SM00382">
    <property type="entry name" value="AAA"/>
    <property type="match status" value="1"/>
</dbReference>
<dbReference type="EMBL" id="JAWDKA010000005">
    <property type="protein sequence ID" value="MDV0441803.1"/>
    <property type="molecule type" value="Genomic_DNA"/>
</dbReference>
<dbReference type="Gene3D" id="3.40.50.300">
    <property type="entry name" value="P-loop containing nucleotide triphosphate hydrolases"/>
    <property type="match status" value="1"/>
</dbReference>
<proteinExistence type="inferred from homology"/>
<evidence type="ECO:0000259" key="11">
    <source>
        <dbReference type="PROSITE" id="PS50893"/>
    </source>
</evidence>
<reference evidence="13" key="1">
    <citation type="submission" date="2023-06" db="EMBL/GenBank/DDBJ databases">
        <title>Genome sequence of Methancorpusculaceae sp. Ag1.</title>
        <authorList>
            <person name="Protasov E."/>
            <person name="Platt K."/>
            <person name="Poehlein A."/>
            <person name="Daniel R."/>
            <person name="Brune A."/>
        </authorList>
    </citation>
    <scope>NUCLEOTIDE SEQUENCE</scope>
    <source>
        <strain evidence="13">Ag1</strain>
    </source>
</reference>
<dbReference type="Pfam" id="PF03459">
    <property type="entry name" value="TOBE"/>
    <property type="match status" value="1"/>
</dbReference>
<keyword evidence="14" id="KW-1185">Reference proteome</keyword>
<dbReference type="InterPro" id="IPR003439">
    <property type="entry name" value="ABC_transporter-like_ATP-bd"/>
</dbReference>
<dbReference type="InterPro" id="IPR008995">
    <property type="entry name" value="Mo/tungstate-bd_C_term_dom"/>
</dbReference>
<evidence type="ECO:0000256" key="4">
    <source>
        <dbReference type="ARBA" id="ARBA00022741"/>
    </source>
</evidence>
<dbReference type="GO" id="GO:0005886">
    <property type="term" value="C:plasma membrane"/>
    <property type="evidence" value="ECO:0007669"/>
    <property type="project" value="UniProtKB-SubCell"/>
</dbReference>
<dbReference type="PROSITE" id="PS50893">
    <property type="entry name" value="ABC_TRANSPORTER_2"/>
    <property type="match status" value="1"/>
</dbReference>
<keyword evidence="4" id="KW-0547">Nucleotide-binding</keyword>
<dbReference type="AlphaFoldDB" id="A0AAE4MDM4"/>
<evidence type="ECO:0000256" key="1">
    <source>
        <dbReference type="ARBA" id="ARBA00004202"/>
    </source>
</evidence>
<evidence type="ECO:0000256" key="3">
    <source>
        <dbReference type="ARBA" id="ARBA00022505"/>
    </source>
</evidence>
<evidence type="ECO:0000256" key="10">
    <source>
        <dbReference type="ARBA" id="ARBA00047936"/>
    </source>
</evidence>
<feature type="domain" description="ABC transporter" evidence="11">
    <location>
        <begin position="10"/>
        <end position="236"/>
    </location>
</feature>
<dbReference type="SUPFAM" id="SSF50331">
    <property type="entry name" value="MOP-like"/>
    <property type="match status" value="1"/>
</dbReference>
<dbReference type="InterPro" id="IPR003593">
    <property type="entry name" value="AAA+_ATPase"/>
</dbReference>
<dbReference type="GO" id="GO:0005524">
    <property type="term" value="F:ATP binding"/>
    <property type="evidence" value="ECO:0007669"/>
    <property type="project" value="UniProtKB-KW"/>
</dbReference>
<dbReference type="Gene3D" id="2.40.50.100">
    <property type="match status" value="1"/>
</dbReference>
<evidence type="ECO:0000313" key="14">
    <source>
        <dbReference type="Proteomes" id="UP001273136"/>
    </source>
</evidence>
<organism evidence="13 14">
    <name type="scientific">Methanorbis furvi</name>
    <dbReference type="NCBI Taxonomy" id="3028299"/>
    <lineage>
        <taxon>Archaea</taxon>
        <taxon>Methanobacteriati</taxon>
        <taxon>Methanobacteriota</taxon>
        <taxon>Stenosarchaea group</taxon>
        <taxon>Methanomicrobia</taxon>
        <taxon>Methanomicrobiales</taxon>
        <taxon>Methanocorpusculaceae</taxon>
        <taxon>Methanorbis</taxon>
    </lineage>
</organism>
<evidence type="ECO:0000256" key="5">
    <source>
        <dbReference type="ARBA" id="ARBA00022840"/>
    </source>
</evidence>
<dbReference type="PROSITE" id="PS51866">
    <property type="entry name" value="MOP"/>
    <property type="match status" value="1"/>
</dbReference>
<keyword evidence="2" id="KW-0813">Transport</keyword>
<keyword evidence="3" id="KW-0500">Molybdenum</keyword>
<evidence type="ECO:0000256" key="6">
    <source>
        <dbReference type="ARBA" id="ARBA00038307"/>
    </source>
</evidence>
<feature type="domain" description="Mop" evidence="12">
    <location>
        <begin position="290"/>
        <end position="354"/>
    </location>
</feature>
<comment type="subunit">
    <text evidence="7">The complex is composed of two ATP-binding proteins (WtpC), two transmembrane proteins (WtpB) and a solute-binding protein (WtpA).</text>
</comment>
<dbReference type="InterPro" id="IPR027417">
    <property type="entry name" value="P-loop_NTPase"/>
</dbReference>
<evidence type="ECO:0000256" key="9">
    <source>
        <dbReference type="ARBA" id="ARBA00041133"/>
    </source>
</evidence>